<comment type="similarity">
    <text evidence="1 2">Belongs to the RNase T2 family.</text>
</comment>
<dbReference type="OrthoDB" id="967166at2759"/>
<reference evidence="3" key="1">
    <citation type="submission" date="2018-05" db="EMBL/GenBank/DDBJ databases">
        <title>Draft genome of Mucuna pruriens seed.</title>
        <authorList>
            <person name="Nnadi N.E."/>
            <person name="Vos R."/>
            <person name="Hasami M.H."/>
            <person name="Devisetty U.K."/>
            <person name="Aguiy J.C."/>
        </authorList>
    </citation>
    <scope>NUCLEOTIDE SEQUENCE [LARGE SCALE GENOMIC DNA]</scope>
    <source>
        <strain evidence="3">JCA_2017</strain>
    </source>
</reference>
<feature type="non-terminal residue" evidence="3">
    <location>
        <position position="1"/>
    </location>
</feature>
<dbReference type="PANTHER" id="PTHR11240">
    <property type="entry name" value="RIBONUCLEASE T2"/>
    <property type="match status" value="1"/>
</dbReference>
<dbReference type="SUPFAM" id="SSF55895">
    <property type="entry name" value="Ribonuclease Rh-like"/>
    <property type="match status" value="1"/>
</dbReference>
<evidence type="ECO:0000313" key="3">
    <source>
        <dbReference type="EMBL" id="RDX78920.1"/>
    </source>
</evidence>
<proteinExistence type="inferred from homology"/>
<evidence type="ECO:0000313" key="4">
    <source>
        <dbReference type="Proteomes" id="UP000257109"/>
    </source>
</evidence>
<evidence type="ECO:0000256" key="2">
    <source>
        <dbReference type="RuleBase" id="RU004328"/>
    </source>
</evidence>
<comment type="caution">
    <text evidence="3">The sequence shown here is derived from an EMBL/GenBank/DDBJ whole genome shotgun (WGS) entry which is preliminary data.</text>
</comment>
<dbReference type="InterPro" id="IPR001568">
    <property type="entry name" value="RNase_T2-like"/>
</dbReference>
<feature type="non-terminal residue" evidence="3">
    <location>
        <position position="135"/>
    </location>
</feature>
<dbReference type="GO" id="GO:0033897">
    <property type="term" value="F:ribonuclease T2 activity"/>
    <property type="evidence" value="ECO:0007669"/>
    <property type="project" value="InterPro"/>
</dbReference>
<protein>
    <submittedName>
        <fullName evidence="3">Intracellular ribonuclease LX</fullName>
    </submittedName>
</protein>
<dbReference type="Proteomes" id="UP000257109">
    <property type="component" value="Unassembled WGS sequence"/>
</dbReference>
<dbReference type="Gene3D" id="3.90.730.10">
    <property type="entry name" value="Ribonuclease T2-like"/>
    <property type="match status" value="1"/>
</dbReference>
<dbReference type="GO" id="GO:0006401">
    <property type="term" value="P:RNA catabolic process"/>
    <property type="evidence" value="ECO:0007669"/>
    <property type="project" value="TreeGrafter"/>
</dbReference>
<dbReference type="PANTHER" id="PTHR11240:SF22">
    <property type="entry name" value="RIBONUCLEASE T2"/>
    <property type="match status" value="1"/>
</dbReference>
<name>A0A371FL31_MUCPR</name>
<dbReference type="AlphaFoldDB" id="A0A371FL31"/>
<dbReference type="Pfam" id="PF00445">
    <property type="entry name" value="Ribonuclease_T2"/>
    <property type="match status" value="1"/>
</dbReference>
<organism evidence="3 4">
    <name type="scientific">Mucuna pruriens</name>
    <name type="common">Velvet bean</name>
    <name type="synonym">Dolichos pruriens</name>
    <dbReference type="NCBI Taxonomy" id="157652"/>
    <lineage>
        <taxon>Eukaryota</taxon>
        <taxon>Viridiplantae</taxon>
        <taxon>Streptophyta</taxon>
        <taxon>Embryophyta</taxon>
        <taxon>Tracheophyta</taxon>
        <taxon>Spermatophyta</taxon>
        <taxon>Magnoliopsida</taxon>
        <taxon>eudicotyledons</taxon>
        <taxon>Gunneridae</taxon>
        <taxon>Pentapetalae</taxon>
        <taxon>rosids</taxon>
        <taxon>fabids</taxon>
        <taxon>Fabales</taxon>
        <taxon>Fabaceae</taxon>
        <taxon>Papilionoideae</taxon>
        <taxon>50 kb inversion clade</taxon>
        <taxon>NPAAA clade</taxon>
        <taxon>indigoferoid/millettioid clade</taxon>
        <taxon>Phaseoleae</taxon>
        <taxon>Mucuna</taxon>
    </lineage>
</organism>
<keyword evidence="4" id="KW-1185">Reference proteome</keyword>
<gene>
    <name evidence="3" type="primary">RNALX</name>
    <name evidence="3" type="ORF">CR513_40725</name>
</gene>
<dbReference type="GO" id="GO:0005576">
    <property type="term" value="C:extracellular region"/>
    <property type="evidence" value="ECO:0007669"/>
    <property type="project" value="TreeGrafter"/>
</dbReference>
<dbReference type="GO" id="GO:0003723">
    <property type="term" value="F:RNA binding"/>
    <property type="evidence" value="ECO:0007669"/>
    <property type="project" value="InterPro"/>
</dbReference>
<sequence length="135" mass="15719">MPKQVIQHYREKYIVAETTSKRLAKFKKRKQTVREHEWDIYGMCSSLNQFDFFKLALDLYVRNDLKAILRNAKISLGGTYGQSTIINTIKEVISVEPQLKCYLEEISLCLNTSIIPRYINCLPGRRKCLSLAIFP</sequence>
<dbReference type="EMBL" id="QJKJ01008697">
    <property type="protein sequence ID" value="RDX78920.1"/>
    <property type="molecule type" value="Genomic_DNA"/>
</dbReference>
<accession>A0A371FL31</accession>
<dbReference type="InterPro" id="IPR036430">
    <property type="entry name" value="RNase_T2-like_sf"/>
</dbReference>
<evidence type="ECO:0000256" key="1">
    <source>
        <dbReference type="ARBA" id="ARBA00007469"/>
    </source>
</evidence>